<feature type="transmembrane region" description="Helical" evidence="1">
    <location>
        <begin position="21"/>
        <end position="38"/>
    </location>
</feature>
<dbReference type="RefSeq" id="WP_090221073.1">
    <property type="nucleotide sequence ID" value="NZ_PHJF01000015.1"/>
</dbReference>
<dbReference type="Proteomes" id="UP000198767">
    <property type="component" value="Unassembled WGS sequence"/>
</dbReference>
<keyword evidence="1" id="KW-0812">Transmembrane</keyword>
<feature type="transmembrane region" description="Helical" evidence="1">
    <location>
        <begin position="44"/>
        <end position="62"/>
    </location>
</feature>
<name>A0A1G5RHA8_9RHOB</name>
<evidence type="ECO:0000313" key="2">
    <source>
        <dbReference type="EMBL" id="SCZ73396.1"/>
    </source>
</evidence>
<gene>
    <name evidence="2" type="ORF">SAMN04488118_11716</name>
</gene>
<keyword evidence="1" id="KW-1133">Transmembrane helix</keyword>
<dbReference type="AlphaFoldDB" id="A0A1G5RHA8"/>
<dbReference type="EMBL" id="FMWG01000017">
    <property type="protein sequence ID" value="SCZ73396.1"/>
    <property type="molecule type" value="Genomic_DNA"/>
</dbReference>
<sequence length="102" mass="11275">MNDDNKLNFRRNLPWGKLCSIVFAIVGVFVVFGINVGWDRVLPIILFMMCFGVGAILLMLGASQKSSRMRWWGITCLIVGYAIGASQLSENVQFISNAFGLG</sequence>
<evidence type="ECO:0000256" key="1">
    <source>
        <dbReference type="SAM" id="Phobius"/>
    </source>
</evidence>
<reference evidence="2 3" key="1">
    <citation type="submission" date="2016-10" db="EMBL/GenBank/DDBJ databases">
        <authorList>
            <person name="de Groot N.N."/>
        </authorList>
    </citation>
    <scope>NUCLEOTIDE SEQUENCE [LARGE SCALE GENOMIC DNA]</scope>
    <source>
        <strain evidence="2 3">U95</strain>
    </source>
</reference>
<organism evidence="2 3">
    <name type="scientific">Epibacterium ulvae</name>
    <dbReference type="NCBI Taxonomy" id="1156985"/>
    <lineage>
        <taxon>Bacteria</taxon>
        <taxon>Pseudomonadati</taxon>
        <taxon>Pseudomonadota</taxon>
        <taxon>Alphaproteobacteria</taxon>
        <taxon>Rhodobacterales</taxon>
        <taxon>Roseobacteraceae</taxon>
        <taxon>Epibacterium</taxon>
    </lineage>
</organism>
<keyword evidence="3" id="KW-1185">Reference proteome</keyword>
<dbReference type="STRING" id="1156985.SAMN04488118_11716"/>
<accession>A0A1G5RHA8</accession>
<keyword evidence="1" id="KW-0472">Membrane</keyword>
<protein>
    <submittedName>
        <fullName evidence="2">Uncharacterized protein</fullName>
    </submittedName>
</protein>
<proteinExistence type="predicted"/>
<evidence type="ECO:0000313" key="3">
    <source>
        <dbReference type="Proteomes" id="UP000198767"/>
    </source>
</evidence>